<evidence type="ECO:0000313" key="2">
    <source>
        <dbReference type="EMBL" id="CAI2717341.1"/>
    </source>
</evidence>
<reference evidence="2 3" key="1">
    <citation type="submission" date="2022-09" db="EMBL/GenBank/DDBJ databases">
        <authorList>
            <person name="Kop L."/>
        </authorList>
    </citation>
    <scope>NUCLEOTIDE SEQUENCE [LARGE SCALE GENOMIC DNA]</scope>
    <source>
        <strain evidence="2 3">347</strain>
    </source>
</reference>
<keyword evidence="3" id="KW-1185">Reference proteome</keyword>
<sequence length="271" mass="32095">MDWTRFKFKLPKIQFSVHLLERMIIGSFYVSLVLIGFAVMGYFYLQPYFQSLKNKDAFRYQEAVGEFKSLHLIEAYRQFQALDEIDPKALYLERYERWQKQYKQDPKFRIEQERERKAVMEKAREARLEGHAKAIGTIRYTRQLTGLLAERLRWGQAEPWEKGLILREKCVHYLKQEQAERTNPANNRYQSGTADTFQDTHLDGLTPETFCTALIPLEDNRRAIGRAFQQLKEKLGYFQYLQLLGEIGMKESDVFSFTDKLERMTEDLAGT</sequence>
<evidence type="ECO:0000313" key="3">
    <source>
        <dbReference type="Proteomes" id="UP001157733"/>
    </source>
</evidence>
<proteinExistence type="predicted"/>
<gene>
    <name evidence="2" type="ORF">NSPWAT_0482</name>
</gene>
<dbReference type="RefSeq" id="WP_282010288.1">
    <property type="nucleotide sequence ID" value="NZ_OX336137.1"/>
</dbReference>
<keyword evidence="1" id="KW-0812">Transmembrane</keyword>
<name>A0ABN8VZF3_9BACT</name>
<evidence type="ECO:0000256" key="1">
    <source>
        <dbReference type="SAM" id="Phobius"/>
    </source>
</evidence>
<accession>A0ABN8VZF3</accession>
<dbReference type="Proteomes" id="UP001157733">
    <property type="component" value="Chromosome"/>
</dbReference>
<feature type="transmembrane region" description="Helical" evidence="1">
    <location>
        <begin position="24"/>
        <end position="45"/>
    </location>
</feature>
<dbReference type="EMBL" id="OX336137">
    <property type="protein sequence ID" value="CAI2717341.1"/>
    <property type="molecule type" value="Genomic_DNA"/>
</dbReference>
<protein>
    <submittedName>
        <fullName evidence="2">Uncharacterized protein</fullName>
    </submittedName>
</protein>
<keyword evidence="1" id="KW-0472">Membrane</keyword>
<organism evidence="2 3">
    <name type="scientific">Nitrospina watsonii</name>
    <dbReference type="NCBI Taxonomy" id="1323948"/>
    <lineage>
        <taxon>Bacteria</taxon>
        <taxon>Pseudomonadati</taxon>
        <taxon>Nitrospinota/Tectimicrobiota group</taxon>
        <taxon>Nitrospinota</taxon>
        <taxon>Nitrospinia</taxon>
        <taxon>Nitrospinales</taxon>
        <taxon>Nitrospinaceae</taxon>
        <taxon>Nitrospina</taxon>
    </lineage>
</organism>
<keyword evidence="1" id="KW-1133">Transmembrane helix</keyword>